<evidence type="ECO:0000313" key="1">
    <source>
        <dbReference type="EMBL" id="CAA3031109.1"/>
    </source>
</evidence>
<keyword evidence="2" id="KW-1185">Reference proteome</keyword>
<comment type="caution">
    <text evidence="1">The sequence shown here is derived from an EMBL/GenBank/DDBJ whole genome shotgun (WGS) entry which is preliminary data.</text>
</comment>
<proteinExistence type="predicted"/>
<dbReference type="AlphaFoldDB" id="A0A8S0VLZ8"/>
<gene>
    <name evidence="1" type="ORF">OLEA9_A001911</name>
</gene>
<dbReference type="EMBL" id="CACTIH010009420">
    <property type="protein sequence ID" value="CAA3031109.1"/>
    <property type="molecule type" value="Genomic_DNA"/>
</dbReference>
<reference evidence="1 2" key="1">
    <citation type="submission" date="2019-12" db="EMBL/GenBank/DDBJ databases">
        <authorList>
            <person name="Alioto T."/>
            <person name="Alioto T."/>
            <person name="Gomez Garrido J."/>
        </authorList>
    </citation>
    <scope>NUCLEOTIDE SEQUENCE [LARGE SCALE GENOMIC DNA]</scope>
</reference>
<sequence length="69" mass="7739">MDPTDDFVLPYTLESPSFDLGVRSTQPDILHSEDIQKHVDSVISNVVIAIKIVDTKDVHMSQVITSTWL</sequence>
<dbReference type="Gramene" id="OE9A001911T1">
    <property type="protein sequence ID" value="OE9A001911C1"/>
    <property type="gene ID" value="OE9A001911"/>
</dbReference>
<protein>
    <submittedName>
        <fullName evidence="1">Uncharacterized protein</fullName>
    </submittedName>
</protein>
<name>A0A8S0VLZ8_OLEEU</name>
<dbReference type="Proteomes" id="UP000594638">
    <property type="component" value="Unassembled WGS sequence"/>
</dbReference>
<organism evidence="1 2">
    <name type="scientific">Olea europaea subsp. europaea</name>
    <dbReference type="NCBI Taxonomy" id="158383"/>
    <lineage>
        <taxon>Eukaryota</taxon>
        <taxon>Viridiplantae</taxon>
        <taxon>Streptophyta</taxon>
        <taxon>Embryophyta</taxon>
        <taxon>Tracheophyta</taxon>
        <taxon>Spermatophyta</taxon>
        <taxon>Magnoliopsida</taxon>
        <taxon>eudicotyledons</taxon>
        <taxon>Gunneridae</taxon>
        <taxon>Pentapetalae</taxon>
        <taxon>asterids</taxon>
        <taxon>lamiids</taxon>
        <taxon>Lamiales</taxon>
        <taxon>Oleaceae</taxon>
        <taxon>Oleeae</taxon>
        <taxon>Olea</taxon>
    </lineage>
</organism>
<accession>A0A8S0VLZ8</accession>
<evidence type="ECO:0000313" key="2">
    <source>
        <dbReference type="Proteomes" id="UP000594638"/>
    </source>
</evidence>